<evidence type="ECO:0000313" key="3">
    <source>
        <dbReference type="Proteomes" id="UP001206128"/>
    </source>
</evidence>
<accession>A0AAE3KGG3</accession>
<feature type="signal peptide" evidence="1">
    <location>
        <begin position="1"/>
        <end position="36"/>
    </location>
</feature>
<dbReference type="AlphaFoldDB" id="A0AAE3KGG3"/>
<proteinExistence type="predicted"/>
<keyword evidence="1" id="KW-0732">Signal</keyword>
<evidence type="ECO:0000313" key="2">
    <source>
        <dbReference type="EMBL" id="MCP2166160.1"/>
    </source>
</evidence>
<reference evidence="2" key="1">
    <citation type="submission" date="2022-06" db="EMBL/GenBank/DDBJ databases">
        <title>Genomic Encyclopedia of Archaeal and Bacterial Type Strains, Phase II (KMG-II): from individual species to whole genera.</title>
        <authorList>
            <person name="Goeker M."/>
        </authorList>
    </citation>
    <scope>NUCLEOTIDE SEQUENCE</scope>
    <source>
        <strain evidence="2">DSM 43935</strain>
    </source>
</reference>
<evidence type="ECO:0000256" key="1">
    <source>
        <dbReference type="SAM" id="SignalP"/>
    </source>
</evidence>
<gene>
    <name evidence="2" type="ORF">LX83_003019</name>
</gene>
<dbReference type="EMBL" id="JAMTCK010000006">
    <property type="protein sequence ID" value="MCP2166160.1"/>
    <property type="molecule type" value="Genomic_DNA"/>
</dbReference>
<feature type="chain" id="PRO_5042003618" evidence="1">
    <location>
        <begin position="37"/>
        <end position="247"/>
    </location>
</feature>
<organism evidence="2 3">
    <name type="scientific">Goodfellowiella coeruleoviolacea</name>
    <dbReference type="NCBI Taxonomy" id="334858"/>
    <lineage>
        <taxon>Bacteria</taxon>
        <taxon>Bacillati</taxon>
        <taxon>Actinomycetota</taxon>
        <taxon>Actinomycetes</taxon>
        <taxon>Pseudonocardiales</taxon>
        <taxon>Pseudonocardiaceae</taxon>
        <taxon>Goodfellowiella</taxon>
    </lineage>
</organism>
<sequence>MSVSPTAAKQRTPAARALRRAGTVAAAALFTTLAGAGALASAAPAAPGLPAAAGAAAAARPAATASGELPTWAELYAQQERNRLHTEAIWPTLVPTARHLDLSDFGDDRVGQFGGASYLSGNVGFTDAAGQQEVYLQVSGPHRDGLTAERICQPDNPANTPTRCEVRHLPDGSAVAVAERDSDVGQDLPATTRTATHIRADGTRVLATARNYLPIPGDGSPDGAVRSSIPLTADQLVALVSDPAYQV</sequence>
<dbReference type="RefSeq" id="WP_253771738.1">
    <property type="nucleotide sequence ID" value="NZ_JAMTCK010000006.1"/>
</dbReference>
<dbReference type="Proteomes" id="UP001206128">
    <property type="component" value="Unassembled WGS sequence"/>
</dbReference>
<comment type="caution">
    <text evidence="2">The sequence shown here is derived from an EMBL/GenBank/DDBJ whole genome shotgun (WGS) entry which is preliminary data.</text>
</comment>
<protein>
    <submittedName>
        <fullName evidence="2">Uncharacterized protein</fullName>
    </submittedName>
</protein>
<keyword evidence="3" id="KW-1185">Reference proteome</keyword>
<name>A0AAE3KGG3_9PSEU</name>